<keyword evidence="4" id="KW-1185">Reference proteome</keyword>
<feature type="region of interest" description="Disordered" evidence="2">
    <location>
        <begin position="555"/>
        <end position="592"/>
    </location>
</feature>
<sequence>MDSEEEDMEDYMDYFEEDTSASTADVEQHVELDTNYGSASTADEEEHVELDTNYGSTSIADITDIEELYIDNGSTSIDDMVEHHHEDDIDSTMYNTGPPKYPRLANGATYEDRGSSRWRHQESAYAHDHLHRARMPRTVIDSNHLMIVVDHYHLMVSIDIRHHMIFAATSHLMIAIDQHPPRIFDDTHQDMVIKHEDESLDMKATNTIIGCLPLQGWRRHIKRTFLVRRLPHLVPPPQWPLPRHMPMDSYATSASNKAIFHGNVPISYVSAEMLHSYKLHVQATKKSMTPTLQDEYRQGQLKGEVDPSIALNDTMALPLEDDLGGDGVEKGEHGILPSPMEAHGDEKLEPTPICLIDELVPIPCEHESHLAHLSASDSELSDFHPICEIECFQLEEMSETPSSMDVGAPMMDKKMYMVQENHITPCLYDDDDANHVEHTTTTIPTSIESDYQVAAVARVRLSLPQLKSPSPPARCSRDSPPPLQSRPAPVGGTPCRRPPAVMATSGARLQRAARLLHDALRLDHDALRRNKEALLAEINDLKGKLGDEDAAASFTSVKDEPAASDGPPPAGVGSPDSDSSDDEDLRTGRSSRRVLRSACSGMGGGLLESCCRYKNDNLNLYNA</sequence>
<evidence type="ECO:0000313" key="3">
    <source>
        <dbReference type="EMBL" id="KAK1608091.1"/>
    </source>
</evidence>
<evidence type="ECO:0000256" key="1">
    <source>
        <dbReference type="SAM" id="Coils"/>
    </source>
</evidence>
<name>A0AAD8VK05_LOLMU</name>
<protein>
    <submittedName>
        <fullName evidence="3">Uncharacterized protein</fullName>
    </submittedName>
</protein>
<dbReference type="Proteomes" id="UP001231189">
    <property type="component" value="Unassembled WGS sequence"/>
</dbReference>
<keyword evidence="1" id="KW-0175">Coiled coil</keyword>
<gene>
    <name evidence="3" type="ORF">QYE76_031764</name>
</gene>
<feature type="region of interest" description="Disordered" evidence="2">
    <location>
        <begin position="463"/>
        <end position="505"/>
    </location>
</feature>
<proteinExistence type="predicted"/>
<organism evidence="3 4">
    <name type="scientific">Lolium multiflorum</name>
    <name type="common">Italian ryegrass</name>
    <name type="synonym">Lolium perenne subsp. multiflorum</name>
    <dbReference type="NCBI Taxonomy" id="4521"/>
    <lineage>
        <taxon>Eukaryota</taxon>
        <taxon>Viridiplantae</taxon>
        <taxon>Streptophyta</taxon>
        <taxon>Embryophyta</taxon>
        <taxon>Tracheophyta</taxon>
        <taxon>Spermatophyta</taxon>
        <taxon>Magnoliopsida</taxon>
        <taxon>Liliopsida</taxon>
        <taxon>Poales</taxon>
        <taxon>Poaceae</taxon>
        <taxon>BOP clade</taxon>
        <taxon>Pooideae</taxon>
        <taxon>Poodae</taxon>
        <taxon>Poeae</taxon>
        <taxon>Poeae Chloroplast Group 2 (Poeae type)</taxon>
        <taxon>Loliodinae</taxon>
        <taxon>Loliinae</taxon>
        <taxon>Lolium</taxon>
    </lineage>
</organism>
<evidence type="ECO:0000313" key="4">
    <source>
        <dbReference type="Proteomes" id="UP001231189"/>
    </source>
</evidence>
<reference evidence="3" key="1">
    <citation type="submission" date="2023-07" db="EMBL/GenBank/DDBJ databases">
        <title>A chromosome-level genome assembly of Lolium multiflorum.</title>
        <authorList>
            <person name="Chen Y."/>
            <person name="Copetti D."/>
            <person name="Kolliker R."/>
            <person name="Studer B."/>
        </authorList>
    </citation>
    <scope>NUCLEOTIDE SEQUENCE</scope>
    <source>
        <strain evidence="3">02402/16</strain>
        <tissue evidence="3">Leaf</tissue>
    </source>
</reference>
<dbReference type="EMBL" id="JAUUTY010000007">
    <property type="protein sequence ID" value="KAK1608091.1"/>
    <property type="molecule type" value="Genomic_DNA"/>
</dbReference>
<evidence type="ECO:0000256" key="2">
    <source>
        <dbReference type="SAM" id="MobiDB-lite"/>
    </source>
</evidence>
<feature type="coiled-coil region" evidence="1">
    <location>
        <begin position="517"/>
        <end position="544"/>
    </location>
</feature>
<comment type="caution">
    <text evidence="3">The sequence shown here is derived from an EMBL/GenBank/DDBJ whole genome shotgun (WGS) entry which is preliminary data.</text>
</comment>
<accession>A0AAD8VK05</accession>
<dbReference type="AlphaFoldDB" id="A0AAD8VK05"/>